<dbReference type="InterPro" id="IPR001873">
    <property type="entry name" value="ENaC"/>
</dbReference>
<gene>
    <name evidence="14" type="primary">AVEN_249667_1</name>
    <name evidence="14" type="ORF">CEXT_527661</name>
</gene>
<evidence type="ECO:0000256" key="2">
    <source>
        <dbReference type="ARBA" id="ARBA00007193"/>
    </source>
</evidence>
<evidence type="ECO:0000256" key="6">
    <source>
        <dbReference type="ARBA" id="ARBA00022989"/>
    </source>
</evidence>
<keyword evidence="4 12" id="KW-0894">Sodium channel</keyword>
<name>A0AAV4NLF7_CAEEX</name>
<evidence type="ECO:0000313" key="14">
    <source>
        <dbReference type="EMBL" id="GIX84786.1"/>
    </source>
</evidence>
<dbReference type="AlphaFoldDB" id="A0AAV4NLF7"/>
<keyword evidence="10 12" id="KW-0739">Sodium transport</keyword>
<evidence type="ECO:0000256" key="10">
    <source>
        <dbReference type="ARBA" id="ARBA00023201"/>
    </source>
</evidence>
<comment type="similarity">
    <text evidence="2 12">Belongs to the amiloride-sensitive sodium channel (TC 1.A.6) family.</text>
</comment>
<keyword evidence="5 12" id="KW-0812">Transmembrane</keyword>
<keyword evidence="15" id="KW-1185">Reference proteome</keyword>
<reference evidence="14 15" key="1">
    <citation type="submission" date="2021-06" db="EMBL/GenBank/DDBJ databases">
        <title>Caerostris extrusa draft genome.</title>
        <authorList>
            <person name="Kono N."/>
            <person name="Arakawa K."/>
        </authorList>
    </citation>
    <scope>NUCLEOTIDE SEQUENCE [LARGE SCALE GENOMIC DNA]</scope>
</reference>
<dbReference type="Pfam" id="PF00858">
    <property type="entry name" value="ASC"/>
    <property type="match status" value="1"/>
</dbReference>
<sequence>MKPYSWAYDDVQEDNKRNVKFSKTRSKAAQEKKKSLFSIKSSNYQSFGPYLKKTLKTSLITSIPEIASTKSWAKRTIKSVVFVVCLVGFAYQTMDFLGMYLAYPTVVNVLVTNPYEIVQPSITLCNHNRLSHVSARSGEQLKEYHTGQLLEEDLLAISRFWMTSLDFFSMKQPHNFWTCFSLTQNWISAL</sequence>
<evidence type="ECO:0000256" key="11">
    <source>
        <dbReference type="ARBA" id="ARBA00023303"/>
    </source>
</evidence>
<keyword evidence="7" id="KW-0915">Sodium</keyword>
<comment type="caution">
    <text evidence="14">The sequence shown here is derived from an EMBL/GenBank/DDBJ whole genome shotgun (WGS) entry which is preliminary data.</text>
</comment>
<dbReference type="GO" id="GO:0016020">
    <property type="term" value="C:membrane"/>
    <property type="evidence" value="ECO:0007669"/>
    <property type="project" value="UniProtKB-SubCell"/>
</dbReference>
<dbReference type="EMBL" id="BPLR01021001">
    <property type="protein sequence ID" value="GIX84786.1"/>
    <property type="molecule type" value="Genomic_DNA"/>
</dbReference>
<organism evidence="14 15">
    <name type="scientific">Caerostris extrusa</name>
    <name type="common">Bark spider</name>
    <name type="synonym">Caerostris bankana</name>
    <dbReference type="NCBI Taxonomy" id="172846"/>
    <lineage>
        <taxon>Eukaryota</taxon>
        <taxon>Metazoa</taxon>
        <taxon>Ecdysozoa</taxon>
        <taxon>Arthropoda</taxon>
        <taxon>Chelicerata</taxon>
        <taxon>Arachnida</taxon>
        <taxon>Araneae</taxon>
        <taxon>Araneomorphae</taxon>
        <taxon>Entelegynae</taxon>
        <taxon>Araneoidea</taxon>
        <taxon>Araneidae</taxon>
        <taxon>Caerostris</taxon>
    </lineage>
</organism>
<evidence type="ECO:0000256" key="5">
    <source>
        <dbReference type="ARBA" id="ARBA00022692"/>
    </source>
</evidence>
<evidence type="ECO:0000256" key="13">
    <source>
        <dbReference type="SAM" id="Phobius"/>
    </source>
</evidence>
<dbReference type="Proteomes" id="UP001054945">
    <property type="component" value="Unassembled WGS sequence"/>
</dbReference>
<evidence type="ECO:0000256" key="1">
    <source>
        <dbReference type="ARBA" id="ARBA00004141"/>
    </source>
</evidence>
<proteinExistence type="inferred from homology"/>
<evidence type="ECO:0000256" key="9">
    <source>
        <dbReference type="ARBA" id="ARBA00023136"/>
    </source>
</evidence>
<comment type="subcellular location">
    <subcellularLocation>
        <location evidence="1">Membrane</location>
        <topology evidence="1">Multi-pass membrane protein</topology>
    </subcellularLocation>
</comment>
<evidence type="ECO:0000256" key="7">
    <source>
        <dbReference type="ARBA" id="ARBA00023053"/>
    </source>
</evidence>
<keyword evidence="3 12" id="KW-0813">Transport</keyword>
<evidence type="ECO:0000256" key="8">
    <source>
        <dbReference type="ARBA" id="ARBA00023065"/>
    </source>
</evidence>
<keyword evidence="6 13" id="KW-1133">Transmembrane helix</keyword>
<accession>A0AAV4NLF7</accession>
<keyword evidence="9 13" id="KW-0472">Membrane</keyword>
<keyword evidence="8 12" id="KW-0406">Ion transport</keyword>
<keyword evidence="11 12" id="KW-0407">Ion channel</keyword>
<feature type="transmembrane region" description="Helical" evidence="13">
    <location>
        <begin position="80"/>
        <end position="103"/>
    </location>
</feature>
<evidence type="ECO:0000256" key="12">
    <source>
        <dbReference type="RuleBase" id="RU000679"/>
    </source>
</evidence>
<dbReference type="GO" id="GO:0005272">
    <property type="term" value="F:sodium channel activity"/>
    <property type="evidence" value="ECO:0007669"/>
    <property type="project" value="UniProtKB-KW"/>
</dbReference>
<evidence type="ECO:0000256" key="4">
    <source>
        <dbReference type="ARBA" id="ARBA00022461"/>
    </source>
</evidence>
<evidence type="ECO:0000313" key="15">
    <source>
        <dbReference type="Proteomes" id="UP001054945"/>
    </source>
</evidence>
<evidence type="ECO:0000256" key="3">
    <source>
        <dbReference type="ARBA" id="ARBA00022448"/>
    </source>
</evidence>
<protein>
    <submittedName>
        <fullName evidence="14">Uncharacterized protein</fullName>
    </submittedName>
</protein>